<reference evidence="2 3" key="1">
    <citation type="submission" date="2019-07" db="EMBL/GenBank/DDBJ databases">
        <title>Genomics analysis of Aphanomyces spp. identifies a new class of oomycete effector associated with host adaptation.</title>
        <authorList>
            <person name="Gaulin E."/>
        </authorList>
    </citation>
    <scope>NUCLEOTIDE SEQUENCE [LARGE SCALE GENOMIC DNA]</scope>
    <source>
        <strain evidence="2 3">ATCC 201684</strain>
    </source>
</reference>
<sequence length="415" mass="45942">MLVSARCLRRIWPHAAQKSTLTALQMDRNSDFRPSSSTASTAPTTAASQPTGLPSSADDFATKLMQLVRDRHKEEAAKLVEHVTKESIPLDFDQIYHAAVRESKLHINAFAFVMAAHPNAFAPRLRLEALRGCLGSKNYRGAIRLFEGLEDLMIPPSELNKPLLQLLRDMADRPPEELKGLRNAQYLVTDYVMFRNAAKTNIETLLETVQACNASILPSCIKLLVYSSFGAPQAEWATKLDHVKAMLSFCLKHSIALPDTWCFTTAFLKANVASLPALEFSKLYLDMVEANLIQPSMEASWPSLQVVVNEEAPELVQPSIRTLMAGNMTRQMYHFGLFWCLEAGDGGLAKQLFAKLTASPSIAPNGKTLSLIVPLLEGAPADQIHAVLAYFAKFNVFPTREEYMALFNDGRQGSD</sequence>
<dbReference type="VEuPathDB" id="FungiDB:AeMF1_013822"/>
<gene>
    <name evidence="2" type="ORF">Ae201684_017608</name>
</gene>
<dbReference type="EMBL" id="VJMJ01000304">
    <property type="protein sequence ID" value="KAF0723528.1"/>
    <property type="molecule type" value="Genomic_DNA"/>
</dbReference>
<dbReference type="Proteomes" id="UP000481153">
    <property type="component" value="Unassembled WGS sequence"/>
</dbReference>
<proteinExistence type="predicted"/>
<feature type="region of interest" description="Disordered" evidence="1">
    <location>
        <begin position="25"/>
        <end position="56"/>
    </location>
</feature>
<evidence type="ECO:0000313" key="2">
    <source>
        <dbReference type="EMBL" id="KAF0723528.1"/>
    </source>
</evidence>
<comment type="caution">
    <text evidence="2">The sequence shown here is derived from an EMBL/GenBank/DDBJ whole genome shotgun (WGS) entry which is preliminary data.</text>
</comment>
<evidence type="ECO:0000256" key="1">
    <source>
        <dbReference type="SAM" id="MobiDB-lite"/>
    </source>
</evidence>
<evidence type="ECO:0000313" key="3">
    <source>
        <dbReference type="Proteomes" id="UP000481153"/>
    </source>
</evidence>
<dbReference type="AlphaFoldDB" id="A0A6G0W8M4"/>
<organism evidence="2 3">
    <name type="scientific">Aphanomyces euteiches</name>
    <dbReference type="NCBI Taxonomy" id="100861"/>
    <lineage>
        <taxon>Eukaryota</taxon>
        <taxon>Sar</taxon>
        <taxon>Stramenopiles</taxon>
        <taxon>Oomycota</taxon>
        <taxon>Saprolegniomycetes</taxon>
        <taxon>Saprolegniales</taxon>
        <taxon>Verrucalvaceae</taxon>
        <taxon>Aphanomyces</taxon>
    </lineage>
</organism>
<name>A0A6G0W8M4_9STRA</name>
<accession>A0A6G0W8M4</accession>
<keyword evidence="3" id="KW-1185">Reference proteome</keyword>
<protein>
    <submittedName>
        <fullName evidence="2">Uncharacterized protein</fullName>
    </submittedName>
</protein>
<feature type="compositionally biased region" description="Low complexity" evidence="1">
    <location>
        <begin position="34"/>
        <end position="51"/>
    </location>
</feature>